<evidence type="ECO:0000313" key="1">
    <source>
        <dbReference type="EMBL" id="MDR6713473.1"/>
    </source>
</evidence>
<organism evidence="1 2">
    <name type="scientific">Pseudomonas hunanensis</name>
    <dbReference type="NCBI Taxonomy" id="1247546"/>
    <lineage>
        <taxon>Bacteria</taxon>
        <taxon>Pseudomonadati</taxon>
        <taxon>Pseudomonadota</taxon>
        <taxon>Gammaproteobacteria</taxon>
        <taxon>Pseudomonadales</taxon>
        <taxon>Pseudomonadaceae</taxon>
        <taxon>Pseudomonas</taxon>
    </lineage>
</organism>
<dbReference type="EMBL" id="JAVDTH010000017">
    <property type="protein sequence ID" value="MDR6713473.1"/>
    <property type="molecule type" value="Genomic_DNA"/>
</dbReference>
<comment type="caution">
    <text evidence="1">The sequence shown here is derived from an EMBL/GenBank/DDBJ whole genome shotgun (WGS) entry which is preliminary data.</text>
</comment>
<sequence>MKGISLEAKKAYCAKTRRSNYVASLRLEGYDVTPGSAERELPSREALLRAYRKKV</sequence>
<accession>A0ACC6K4S0</accession>
<proteinExistence type="predicted"/>
<keyword evidence="2" id="KW-1185">Reference proteome</keyword>
<reference evidence="1" key="1">
    <citation type="submission" date="2023-07" db="EMBL/GenBank/DDBJ databases">
        <title>Sorghum-associated microbial communities from plants grown in Nebraska, USA.</title>
        <authorList>
            <person name="Schachtman D."/>
        </authorList>
    </citation>
    <scope>NUCLEOTIDE SEQUENCE</scope>
    <source>
        <strain evidence="1">BE56</strain>
    </source>
</reference>
<name>A0ACC6K4S0_9PSED</name>
<evidence type="ECO:0000313" key="2">
    <source>
        <dbReference type="Proteomes" id="UP001259587"/>
    </source>
</evidence>
<gene>
    <name evidence="1" type="ORF">J2W83_003081</name>
</gene>
<protein>
    <submittedName>
        <fullName evidence="1">Uncharacterized protein</fullName>
    </submittedName>
</protein>
<dbReference type="Proteomes" id="UP001259587">
    <property type="component" value="Unassembled WGS sequence"/>
</dbReference>